<accession>A0AAV4CGD1</accession>
<sequence length="94" mass="11464">MMRFELRVKGKFLVVKKRDTSRGLTRSESMARQPLTSRWIRLVVIPHHVTVSLHSESELLHKNSIAFHNTRRQYHWRYIFWTLLSKVIHFIFYN</sequence>
<keyword evidence="1" id="KW-0812">Transmembrane</keyword>
<protein>
    <submittedName>
        <fullName evidence="2">Uncharacterized protein</fullName>
    </submittedName>
</protein>
<organism evidence="2 3">
    <name type="scientific">Plakobranchus ocellatus</name>
    <dbReference type="NCBI Taxonomy" id="259542"/>
    <lineage>
        <taxon>Eukaryota</taxon>
        <taxon>Metazoa</taxon>
        <taxon>Spiralia</taxon>
        <taxon>Lophotrochozoa</taxon>
        <taxon>Mollusca</taxon>
        <taxon>Gastropoda</taxon>
        <taxon>Heterobranchia</taxon>
        <taxon>Euthyneura</taxon>
        <taxon>Panpulmonata</taxon>
        <taxon>Sacoglossa</taxon>
        <taxon>Placobranchoidea</taxon>
        <taxon>Plakobranchidae</taxon>
        <taxon>Plakobranchus</taxon>
    </lineage>
</organism>
<name>A0AAV4CGD1_9GAST</name>
<evidence type="ECO:0000313" key="3">
    <source>
        <dbReference type="Proteomes" id="UP000735302"/>
    </source>
</evidence>
<proteinExistence type="predicted"/>
<keyword evidence="3" id="KW-1185">Reference proteome</keyword>
<keyword evidence="1" id="KW-1133">Transmembrane helix</keyword>
<dbReference type="AlphaFoldDB" id="A0AAV4CGD1"/>
<evidence type="ECO:0000313" key="2">
    <source>
        <dbReference type="EMBL" id="GFO30570.1"/>
    </source>
</evidence>
<reference evidence="2 3" key="1">
    <citation type="journal article" date="2021" name="Elife">
        <title>Chloroplast acquisition without the gene transfer in kleptoplastic sea slugs, Plakobranchus ocellatus.</title>
        <authorList>
            <person name="Maeda T."/>
            <person name="Takahashi S."/>
            <person name="Yoshida T."/>
            <person name="Shimamura S."/>
            <person name="Takaki Y."/>
            <person name="Nagai Y."/>
            <person name="Toyoda A."/>
            <person name="Suzuki Y."/>
            <person name="Arimoto A."/>
            <person name="Ishii H."/>
            <person name="Satoh N."/>
            <person name="Nishiyama T."/>
            <person name="Hasebe M."/>
            <person name="Maruyama T."/>
            <person name="Minagawa J."/>
            <person name="Obokata J."/>
            <person name="Shigenobu S."/>
        </authorList>
    </citation>
    <scope>NUCLEOTIDE SEQUENCE [LARGE SCALE GENOMIC DNA]</scope>
</reference>
<comment type="caution">
    <text evidence="2">The sequence shown here is derived from an EMBL/GenBank/DDBJ whole genome shotgun (WGS) entry which is preliminary data.</text>
</comment>
<dbReference type="Proteomes" id="UP000735302">
    <property type="component" value="Unassembled WGS sequence"/>
</dbReference>
<evidence type="ECO:0000256" key="1">
    <source>
        <dbReference type="SAM" id="Phobius"/>
    </source>
</evidence>
<feature type="transmembrane region" description="Helical" evidence="1">
    <location>
        <begin position="76"/>
        <end position="93"/>
    </location>
</feature>
<dbReference type="EMBL" id="BLXT01006250">
    <property type="protein sequence ID" value="GFO30570.1"/>
    <property type="molecule type" value="Genomic_DNA"/>
</dbReference>
<gene>
    <name evidence="2" type="ORF">PoB_005707500</name>
</gene>
<keyword evidence="1" id="KW-0472">Membrane</keyword>